<reference evidence="2 3" key="1">
    <citation type="journal article" date="2013" name="Curr. Biol.">
        <title>The Genome of the Foraminiferan Reticulomyxa filosa.</title>
        <authorList>
            <person name="Glockner G."/>
            <person name="Hulsmann N."/>
            <person name="Schleicher M."/>
            <person name="Noegel A.A."/>
            <person name="Eichinger L."/>
            <person name="Gallinger C."/>
            <person name="Pawlowski J."/>
            <person name="Sierra R."/>
            <person name="Euteneuer U."/>
            <person name="Pillet L."/>
            <person name="Moustafa A."/>
            <person name="Platzer M."/>
            <person name="Groth M."/>
            <person name="Szafranski K."/>
            <person name="Schliwa M."/>
        </authorList>
    </citation>
    <scope>NUCLEOTIDE SEQUENCE [LARGE SCALE GENOMIC DNA]</scope>
</reference>
<name>X6LVW6_RETFI</name>
<evidence type="ECO:0000313" key="3">
    <source>
        <dbReference type="Proteomes" id="UP000023152"/>
    </source>
</evidence>
<feature type="compositionally biased region" description="Basic residues" evidence="1">
    <location>
        <begin position="1"/>
        <end position="12"/>
    </location>
</feature>
<dbReference type="AlphaFoldDB" id="X6LVW6"/>
<accession>X6LVW6</accession>
<feature type="region of interest" description="Disordered" evidence="1">
    <location>
        <begin position="1"/>
        <end position="31"/>
    </location>
</feature>
<evidence type="ECO:0000313" key="2">
    <source>
        <dbReference type="EMBL" id="ETO05506.1"/>
    </source>
</evidence>
<organism evidence="2 3">
    <name type="scientific">Reticulomyxa filosa</name>
    <dbReference type="NCBI Taxonomy" id="46433"/>
    <lineage>
        <taxon>Eukaryota</taxon>
        <taxon>Sar</taxon>
        <taxon>Rhizaria</taxon>
        <taxon>Retaria</taxon>
        <taxon>Foraminifera</taxon>
        <taxon>Monothalamids</taxon>
        <taxon>Reticulomyxidae</taxon>
        <taxon>Reticulomyxa</taxon>
    </lineage>
</organism>
<protein>
    <submittedName>
        <fullName evidence="2">Uncharacterized protein</fullName>
    </submittedName>
</protein>
<dbReference type="EMBL" id="ASPP01028049">
    <property type="protein sequence ID" value="ETO05506.1"/>
    <property type="molecule type" value="Genomic_DNA"/>
</dbReference>
<dbReference type="Proteomes" id="UP000023152">
    <property type="component" value="Unassembled WGS sequence"/>
</dbReference>
<evidence type="ECO:0000256" key="1">
    <source>
        <dbReference type="SAM" id="MobiDB-lite"/>
    </source>
</evidence>
<comment type="caution">
    <text evidence="2">The sequence shown here is derived from an EMBL/GenBank/DDBJ whole genome shotgun (WGS) entry which is preliminary data.</text>
</comment>
<sequence length="91" mass="11341">MKKKNEKKKNQKKMLEKEKKKIKKKKNEEKISEKKRKIKKIKKVWKKKKNWRCALALFKECDAVLDKETTFVILYFCVGQLWRPEHFYYFI</sequence>
<proteinExistence type="predicted"/>
<keyword evidence="3" id="KW-1185">Reference proteome</keyword>
<gene>
    <name evidence="2" type="ORF">RFI_31890</name>
</gene>